<sequence length="351" mass="35918">MDIDSAPGRDSGATSRRSSPPVHPSRLTREYPDDRGSGYTAAAPTIEDRIPPPREPYRPDDVAAPAARAPPSGPAGYRGPSAGMAPPSGPAAAVSVSAHNRAPAGPPPAGPAVGPRGSMSFGGAPRGEFGGPRGRGGFRGGGFRGGFDGGFRGGRGGGVGSSSGMPPYGGGGRGEGFNPRESFDSNAGVPPPGPRGSFSQAAAAAGGGGGPPPAIRQGSNSTATTYPRSQRFAPNGQPIPDGLPPSGPSADSRPPRMSVAPTIHPAIASLPKLVDGGQKADPLIDETKLGRLQDEAERLRRQIEERELRKRKGLREWDRLSREVEVAGLRSELAEQSVRELNGEAESQAAF</sequence>
<dbReference type="STRING" id="1157616.A0A1Z5SL42"/>
<dbReference type="AlphaFoldDB" id="A0A1Z5SL42"/>
<name>A0A1Z5SL42_HORWE</name>
<evidence type="ECO:0000313" key="3">
    <source>
        <dbReference type="EMBL" id="OTA16033.1"/>
    </source>
</evidence>
<dbReference type="VEuPathDB" id="FungiDB:BTJ68_15454"/>
<organism evidence="3 4">
    <name type="scientific">Hortaea werneckii EXF-2000</name>
    <dbReference type="NCBI Taxonomy" id="1157616"/>
    <lineage>
        <taxon>Eukaryota</taxon>
        <taxon>Fungi</taxon>
        <taxon>Dikarya</taxon>
        <taxon>Ascomycota</taxon>
        <taxon>Pezizomycotina</taxon>
        <taxon>Dothideomycetes</taxon>
        <taxon>Dothideomycetidae</taxon>
        <taxon>Mycosphaerellales</taxon>
        <taxon>Teratosphaeriaceae</taxon>
        <taxon>Hortaea</taxon>
    </lineage>
</organism>
<feature type="compositionally biased region" description="Polar residues" evidence="2">
    <location>
        <begin position="217"/>
        <end position="228"/>
    </location>
</feature>
<dbReference type="Proteomes" id="UP000194280">
    <property type="component" value="Unassembled WGS sequence"/>
</dbReference>
<dbReference type="EMBL" id="MUNK01000507">
    <property type="protein sequence ID" value="OTA16033.1"/>
    <property type="molecule type" value="Genomic_DNA"/>
</dbReference>
<evidence type="ECO:0000313" key="4">
    <source>
        <dbReference type="Proteomes" id="UP000194280"/>
    </source>
</evidence>
<gene>
    <name evidence="3" type="ORF">BTJ68_15454</name>
</gene>
<feature type="compositionally biased region" description="Gly residues" evidence="2">
    <location>
        <begin position="124"/>
        <end position="175"/>
    </location>
</feature>
<keyword evidence="1" id="KW-0175">Coiled coil</keyword>
<feature type="compositionally biased region" description="Low complexity" evidence="2">
    <location>
        <begin position="62"/>
        <end position="103"/>
    </location>
</feature>
<keyword evidence="4" id="KW-1185">Reference proteome</keyword>
<feature type="compositionally biased region" description="Basic and acidic residues" evidence="2">
    <location>
        <begin position="27"/>
        <end position="36"/>
    </location>
</feature>
<dbReference type="InParanoid" id="A0A1Z5SL42"/>
<feature type="region of interest" description="Disordered" evidence="2">
    <location>
        <begin position="1"/>
        <end position="261"/>
    </location>
</feature>
<feature type="coiled-coil region" evidence="1">
    <location>
        <begin position="289"/>
        <end position="316"/>
    </location>
</feature>
<evidence type="ECO:0000256" key="1">
    <source>
        <dbReference type="SAM" id="Coils"/>
    </source>
</evidence>
<protein>
    <submittedName>
        <fullName evidence="3">Uncharacterized protein</fullName>
    </submittedName>
</protein>
<proteinExistence type="predicted"/>
<feature type="compositionally biased region" description="Low complexity" evidence="2">
    <location>
        <begin position="111"/>
        <end position="123"/>
    </location>
</feature>
<accession>A0A1Z5SL42</accession>
<comment type="caution">
    <text evidence="3">The sequence shown here is derived from an EMBL/GenBank/DDBJ whole genome shotgun (WGS) entry which is preliminary data.</text>
</comment>
<feature type="compositionally biased region" description="Basic and acidic residues" evidence="2">
    <location>
        <begin position="46"/>
        <end position="61"/>
    </location>
</feature>
<reference evidence="3 4" key="1">
    <citation type="submission" date="2017-01" db="EMBL/GenBank/DDBJ databases">
        <title>The recent genome duplication of the halophilic yeast Hortaea werneckii: insights from long-read sequencing.</title>
        <authorList>
            <person name="Sinha S."/>
            <person name="Flibotte S."/>
            <person name="Neira M."/>
            <person name="Lenassi M."/>
            <person name="Gostincar C."/>
            <person name="Stajich J.E."/>
            <person name="Nislow C.E."/>
        </authorList>
    </citation>
    <scope>NUCLEOTIDE SEQUENCE [LARGE SCALE GENOMIC DNA]</scope>
    <source>
        <strain evidence="3 4">EXF-2000</strain>
    </source>
</reference>
<evidence type="ECO:0000256" key="2">
    <source>
        <dbReference type="SAM" id="MobiDB-lite"/>
    </source>
</evidence>
<dbReference type="OrthoDB" id="5424692at2759"/>